<sequence length="49" mass="5668">MFKQDDEASELVEEVAQESLDLNYPDPNAQNFDREDVTPNDEDGDDYPF</sequence>
<comment type="caution">
    <text evidence="2">The sequence shown here is derived from an EMBL/GenBank/DDBJ whole genome shotgun (WGS) entry which is preliminary data.</text>
</comment>
<dbReference type="EMBL" id="JXKM01000025">
    <property type="protein sequence ID" value="OJG32696.1"/>
    <property type="molecule type" value="Genomic_DNA"/>
</dbReference>
<organism evidence="2 3">
    <name type="scientific">Enterococcus devriesei</name>
    <dbReference type="NCBI Taxonomy" id="319970"/>
    <lineage>
        <taxon>Bacteria</taxon>
        <taxon>Bacillati</taxon>
        <taxon>Bacillota</taxon>
        <taxon>Bacilli</taxon>
        <taxon>Lactobacillales</taxon>
        <taxon>Enterococcaceae</taxon>
        <taxon>Enterococcus</taxon>
    </lineage>
</organism>
<gene>
    <name evidence="2" type="ORF">RV00_GL001538</name>
</gene>
<feature type="compositionally biased region" description="Acidic residues" evidence="1">
    <location>
        <begin position="7"/>
        <end position="16"/>
    </location>
</feature>
<dbReference type="STRING" id="319970.RV00_GL001538"/>
<protein>
    <submittedName>
        <fullName evidence="2">Uncharacterized protein</fullName>
    </submittedName>
</protein>
<evidence type="ECO:0000313" key="3">
    <source>
        <dbReference type="Proteomes" id="UP000183700"/>
    </source>
</evidence>
<dbReference type="AlphaFoldDB" id="A0A1L8SKU3"/>
<feature type="region of interest" description="Disordered" evidence="1">
    <location>
        <begin position="1"/>
        <end position="49"/>
    </location>
</feature>
<evidence type="ECO:0000313" key="2">
    <source>
        <dbReference type="EMBL" id="OJG32696.1"/>
    </source>
</evidence>
<evidence type="ECO:0000256" key="1">
    <source>
        <dbReference type="SAM" id="MobiDB-lite"/>
    </source>
</evidence>
<keyword evidence="3" id="KW-1185">Reference proteome</keyword>
<proteinExistence type="predicted"/>
<feature type="compositionally biased region" description="Acidic residues" evidence="1">
    <location>
        <begin position="38"/>
        <end position="49"/>
    </location>
</feature>
<reference evidence="2 3" key="1">
    <citation type="submission" date="2014-12" db="EMBL/GenBank/DDBJ databases">
        <title>Draft genome sequences of 29 type strains of Enterococci.</title>
        <authorList>
            <person name="Zhong Z."/>
            <person name="Sun Z."/>
            <person name="Liu W."/>
            <person name="Zhang W."/>
            <person name="Zhang H."/>
        </authorList>
    </citation>
    <scope>NUCLEOTIDE SEQUENCE [LARGE SCALE GENOMIC DNA]</scope>
    <source>
        <strain evidence="2 3">DSM 22802</strain>
    </source>
</reference>
<name>A0A1L8SKU3_9ENTE</name>
<dbReference type="Proteomes" id="UP000183700">
    <property type="component" value="Unassembled WGS sequence"/>
</dbReference>
<accession>A0A1L8SKU3</accession>